<keyword evidence="3" id="KW-1185">Reference proteome</keyword>
<accession>A0A2P8IAN7</accession>
<dbReference type="RefSeq" id="WP_106616384.1">
    <property type="nucleotide sequence ID" value="NZ_PYAX01000005.1"/>
</dbReference>
<protein>
    <submittedName>
        <fullName evidence="2">Uncharacterized protein</fullName>
    </submittedName>
</protein>
<reference evidence="2 3" key="1">
    <citation type="submission" date="2018-03" db="EMBL/GenBank/DDBJ databases">
        <title>Genomic Encyclopedia of Type Strains, Phase III (KMG-III): the genomes of soil and plant-associated and newly described type strains.</title>
        <authorList>
            <person name="Whitman W."/>
        </authorList>
    </citation>
    <scope>NUCLEOTIDE SEQUENCE [LARGE SCALE GENOMIC DNA]</scope>
    <source>
        <strain evidence="2 3">CGMCC 4.7097</strain>
    </source>
</reference>
<sequence>MTIEVHPFDPARAADADFDDYHRVLSAAHPVDKPELPAITRKAVVGTLRRPIPEFGPVRHWFARVAARSSASRSRPCRRTTTPTSCSPT</sequence>
<dbReference type="Proteomes" id="UP000241118">
    <property type="component" value="Unassembled WGS sequence"/>
</dbReference>
<dbReference type="EMBL" id="PYAX01000005">
    <property type="protein sequence ID" value="PSL55536.1"/>
    <property type="molecule type" value="Genomic_DNA"/>
</dbReference>
<proteinExistence type="predicted"/>
<evidence type="ECO:0000313" key="3">
    <source>
        <dbReference type="Proteomes" id="UP000241118"/>
    </source>
</evidence>
<feature type="region of interest" description="Disordered" evidence="1">
    <location>
        <begin position="69"/>
        <end position="89"/>
    </location>
</feature>
<name>A0A2P8IAN7_SACCR</name>
<dbReference type="AlphaFoldDB" id="A0A2P8IAN7"/>
<gene>
    <name evidence="2" type="ORF">B0I31_105502</name>
</gene>
<evidence type="ECO:0000256" key="1">
    <source>
        <dbReference type="SAM" id="MobiDB-lite"/>
    </source>
</evidence>
<comment type="caution">
    <text evidence="2">The sequence shown here is derived from an EMBL/GenBank/DDBJ whole genome shotgun (WGS) entry which is preliminary data.</text>
</comment>
<evidence type="ECO:0000313" key="2">
    <source>
        <dbReference type="EMBL" id="PSL55536.1"/>
    </source>
</evidence>
<organism evidence="2 3">
    <name type="scientific">Saccharothrix carnea</name>
    <dbReference type="NCBI Taxonomy" id="1280637"/>
    <lineage>
        <taxon>Bacteria</taxon>
        <taxon>Bacillati</taxon>
        <taxon>Actinomycetota</taxon>
        <taxon>Actinomycetes</taxon>
        <taxon>Pseudonocardiales</taxon>
        <taxon>Pseudonocardiaceae</taxon>
        <taxon>Saccharothrix</taxon>
    </lineage>
</organism>